<feature type="region of interest" description="Disordered" evidence="1">
    <location>
        <begin position="116"/>
        <end position="139"/>
    </location>
</feature>
<name>A0A1A6A866_9TREE</name>
<proteinExistence type="predicted"/>
<dbReference type="InterPro" id="IPR011614">
    <property type="entry name" value="Catalase_core"/>
</dbReference>
<evidence type="ECO:0000313" key="3">
    <source>
        <dbReference type="EMBL" id="OBR86243.1"/>
    </source>
</evidence>
<dbReference type="Proteomes" id="UP000078595">
    <property type="component" value="Chromosome 4"/>
</dbReference>
<evidence type="ECO:0000313" key="4">
    <source>
        <dbReference type="EMBL" id="WWC61365.1"/>
    </source>
</evidence>
<feature type="domain" description="Catalase core" evidence="2">
    <location>
        <begin position="47"/>
        <end position="131"/>
    </location>
</feature>
<sequence length="139" mass="15833">MKAMSQNGVNYHFDKIEESVKRSQSQSQSQGGVKMKLFAQIGEPDKGDTTNDVTKQWPNTRKLVEMGSIRLDEVEEDQLEKNQYIIFDPIPRVKGIEPSDDPLLEMRASLYLTSGKERRAAKVQQKETNEVNHGTLQSH</sequence>
<dbReference type="VEuPathDB" id="FungiDB:I303_03963"/>
<dbReference type="AlphaFoldDB" id="A0A1A6A866"/>
<gene>
    <name evidence="3" type="ORF">I303_03963</name>
    <name evidence="4" type="ORF">I303_103946</name>
</gene>
<evidence type="ECO:0000313" key="5">
    <source>
        <dbReference type="Proteomes" id="UP000078595"/>
    </source>
</evidence>
<dbReference type="InterPro" id="IPR020835">
    <property type="entry name" value="Catalase_sf"/>
</dbReference>
<dbReference type="Gene3D" id="2.40.180.10">
    <property type="entry name" value="Catalase core domain"/>
    <property type="match status" value="1"/>
</dbReference>
<organism evidence="3">
    <name type="scientific">Kwoniella dejecticola CBS 10117</name>
    <dbReference type="NCBI Taxonomy" id="1296121"/>
    <lineage>
        <taxon>Eukaryota</taxon>
        <taxon>Fungi</taxon>
        <taxon>Dikarya</taxon>
        <taxon>Basidiomycota</taxon>
        <taxon>Agaricomycotina</taxon>
        <taxon>Tremellomycetes</taxon>
        <taxon>Tremellales</taxon>
        <taxon>Cryptococcaceae</taxon>
        <taxon>Kwoniella</taxon>
    </lineage>
</organism>
<feature type="compositionally biased region" description="Basic and acidic residues" evidence="1">
    <location>
        <begin position="116"/>
        <end position="130"/>
    </location>
</feature>
<evidence type="ECO:0000256" key="1">
    <source>
        <dbReference type="SAM" id="MobiDB-lite"/>
    </source>
</evidence>
<reference evidence="4" key="3">
    <citation type="submission" date="2024-02" db="EMBL/GenBank/DDBJ databases">
        <title>Comparative genomics of Cryptococcus and Kwoniella reveals pathogenesis evolution and contrasting modes of karyotype evolution via chromosome fusion or intercentromeric recombination.</title>
        <authorList>
            <person name="Coelho M.A."/>
            <person name="David-Palma M."/>
            <person name="Shea T."/>
            <person name="Bowers K."/>
            <person name="McGinley-Smith S."/>
            <person name="Mohammad A.W."/>
            <person name="Gnirke A."/>
            <person name="Yurkov A.M."/>
            <person name="Nowrousian M."/>
            <person name="Sun S."/>
            <person name="Cuomo C.A."/>
            <person name="Heitman J."/>
        </authorList>
    </citation>
    <scope>NUCLEOTIDE SEQUENCE</scope>
    <source>
        <strain evidence="4">CBS 10117</strain>
    </source>
</reference>
<keyword evidence="5" id="KW-1185">Reference proteome</keyword>
<protein>
    <recommendedName>
        <fullName evidence="2">Catalase core domain-containing protein</fullName>
    </recommendedName>
</protein>
<accession>A0A1A6A866</accession>
<dbReference type="SUPFAM" id="SSF56634">
    <property type="entry name" value="Heme-dependent catalase-like"/>
    <property type="match status" value="1"/>
</dbReference>
<dbReference type="GeneID" id="28967662"/>
<reference evidence="4" key="2">
    <citation type="submission" date="2013-07" db="EMBL/GenBank/DDBJ databases">
        <authorList>
            <consortium name="The Broad Institute Genome Sequencing Platform"/>
            <person name="Cuomo C."/>
            <person name="Litvintseva A."/>
            <person name="Chen Y."/>
            <person name="Heitman J."/>
            <person name="Sun S."/>
            <person name="Springer D."/>
            <person name="Dromer F."/>
            <person name="Young S.K."/>
            <person name="Zeng Q."/>
            <person name="Gargeya S."/>
            <person name="Fitzgerald M."/>
            <person name="Abouelleil A."/>
            <person name="Alvarado L."/>
            <person name="Berlin A.M."/>
            <person name="Chapman S.B."/>
            <person name="Dewar J."/>
            <person name="Goldberg J."/>
            <person name="Griggs A."/>
            <person name="Gujja S."/>
            <person name="Hansen M."/>
            <person name="Howarth C."/>
            <person name="Imamovic A."/>
            <person name="Larimer J."/>
            <person name="McCowan C."/>
            <person name="Murphy C."/>
            <person name="Pearson M."/>
            <person name="Priest M."/>
            <person name="Roberts A."/>
            <person name="Saif S."/>
            <person name="Shea T."/>
            <person name="Sykes S."/>
            <person name="Wortman J."/>
            <person name="Nusbaum C."/>
            <person name="Birren B."/>
        </authorList>
    </citation>
    <scope>NUCLEOTIDE SEQUENCE</scope>
    <source>
        <strain evidence="4">CBS 10117</strain>
    </source>
</reference>
<reference evidence="3" key="1">
    <citation type="submission" date="2013-07" db="EMBL/GenBank/DDBJ databases">
        <title>The Genome Sequence of Cryptococcus dejecticola CBS10117.</title>
        <authorList>
            <consortium name="The Broad Institute Genome Sequencing Platform"/>
            <person name="Cuomo C."/>
            <person name="Litvintseva A."/>
            <person name="Chen Y."/>
            <person name="Heitman J."/>
            <person name="Sun S."/>
            <person name="Springer D."/>
            <person name="Dromer F."/>
            <person name="Young S.K."/>
            <person name="Zeng Q."/>
            <person name="Gargeya S."/>
            <person name="Fitzgerald M."/>
            <person name="Abouelleil A."/>
            <person name="Alvarado L."/>
            <person name="Berlin A.M."/>
            <person name="Chapman S.B."/>
            <person name="Dewar J."/>
            <person name="Goldberg J."/>
            <person name="Griggs A."/>
            <person name="Gujja S."/>
            <person name="Hansen M."/>
            <person name="Howarth C."/>
            <person name="Imamovic A."/>
            <person name="Larimer J."/>
            <person name="McCowan C."/>
            <person name="Murphy C."/>
            <person name="Pearson M."/>
            <person name="Priest M."/>
            <person name="Roberts A."/>
            <person name="Saif S."/>
            <person name="Shea T."/>
            <person name="Sykes S."/>
            <person name="Wortman J."/>
            <person name="Nusbaum C."/>
            <person name="Birren B."/>
        </authorList>
    </citation>
    <scope>NUCLEOTIDE SEQUENCE [LARGE SCALE GENOMIC DNA]</scope>
    <source>
        <strain evidence="3">CBS 10117</strain>
    </source>
</reference>
<dbReference type="KEGG" id="kdj:28967662"/>
<dbReference type="EMBL" id="CP144533">
    <property type="protein sequence ID" value="WWC61365.1"/>
    <property type="molecule type" value="Genomic_DNA"/>
</dbReference>
<dbReference type="Pfam" id="PF00199">
    <property type="entry name" value="Catalase"/>
    <property type="match status" value="1"/>
</dbReference>
<dbReference type="EMBL" id="KI894030">
    <property type="protein sequence ID" value="OBR86243.1"/>
    <property type="molecule type" value="Genomic_DNA"/>
</dbReference>
<dbReference type="STRING" id="1296121.A0A1A6A866"/>
<evidence type="ECO:0000259" key="2">
    <source>
        <dbReference type="Pfam" id="PF00199"/>
    </source>
</evidence>
<dbReference type="GO" id="GO:0004096">
    <property type="term" value="F:catalase activity"/>
    <property type="evidence" value="ECO:0007669"/>
    <property type="project" value="InterPro"/>
</dbReference>
<dbReference type="Gene3D" id="1.20.1280.120">
    <property type="match status" value="1"/>
</dbReference>
<dbReference type="GO" id="GO:0020037">
    <property type="term" value="F:heme binding"/>
    <property type="evidence" value="ECO:0007669"/>
    <property type="project" value="InterPro"/>
</dbReference>
<dbReference type="OrthoDB" id="2379805at2759"/>
<dbReference type="RefSeq" id="XP_018264085.1">
    <property type="nucleotide sequence ID" value="XM_018407277.1"/>
</dbReference>